<gene>
    <name evidence="12 14" type="primary">petJ</name>
    <name evidence="14" type="ORF">GlitD10_2629</name>
</gene>
<dbReference type="PROSITE" id="PS51007">
    <property type="entry name" value="CYTC"/>
    <property type="match status" value="1"/>
</dbReference>
<dbReference type="AlphaFoldDB" id="A0A1J0AG89"/>
<dbReference type="HAMAP" id="MF_00594">
    <property type="entry name" value="Cytc_PetJ"/>
    <property type="match status" value="1"/>
</dbReference>
<evidence type="ECO:0000256" key="2">
    <source>
        <dbReference type="ARBA" id="ARBA00004518"/>
    </source>
</evidence>
<dbReference type="GO" id="GO:0031979">
    <property type="term" value="C:plasma membrane-derived thylakoid lumen"/>
    <property type="evidence" value="ECO:0007669"/>
    <property type="project" value="UniProtKB-SubCell"/>
</dbReference>
<dbReference type="InterPro" id="IPR009056">
    <property type="entry name" value="Cyt_c-like_dom"/>
</dbReference>
<feature type="binding site" description="axial binding residue" evidence="12">
    <location>
        <position position="42"/>
    </location>
    <ligand>
        <name>heme c</name>
        <dbReference type="ChEBI" id="CHEBI:61717"/>
    </ligand>
    <ligandPart>
        <name>Fe</name>
        <dbReference type="ChEBI" id="CHEBI:18248"/>
    </ligandPart>
</feature>
<dbReference type="FunFam" id="1.10.760.10:FF:000038">
    <property type="entry name" value="Cytochrome c6"/>
    <property type="match status" value="1"/>
</dbReference>
<evidence type="ECO:0000313" key="14">
    <source>
        <dbReference type="EMBL" id="APB34970.1"/>
    </source>
</evidence>
<dbReference type="EMBL" id="CP017675">
    <property type="protein sequence ID" value="APB34970.1"/>
    <property type="molecule type" value="Genomic_DNA"/>
</dbReference>
<evidence type="ECO:0000256" key="11">
    <source>
        <dbReference type="ARBA" id="ARBA00023078"/>
    </source>
</evidence>
<accession>A0A1J0AG89</accession>
<keyword evidence="11 12" id="KW-0793">Thylakoid</keyword>
<dbReference type="KEGG" id="glt:GlitD10_2629"/>
<keyword evidence="9 12" id="KW-0249">Electron transport</keyword>
<keyword evidence="8 12" id="KW-0479">Metal-binding</keyword>
<feature type="signal peptide" evidence="12">
    <location>
        <begin position="1"/>
        <end position="24"/>
    </location>
</feature>
<dbReference type="PANTHER" id="PTHR34688">
    <property type="entry name" value="CYTOCHROME C6, CHLOROPLASTIC"/>
    <property type="match status" value="1"/>
</dbReference>
<dbReference type="OrthoDB" id="5570429at2"/>
<dbReference type="Pfam" id="PF13442">
    <property type="entry name" value="Cytochrome_CBB3"/>
    <property type="match status" value="1"/>
</dbReference>
<evidence type="ECO:0000256" key="6">
    <source>
        <dbReference type="ARBA" id="ARBA00022531"/>
    </source>
</evidence>
<comment type="subcellular location">
    <subcellularLocation>
        <location evidence="2 12">Cellular thylakoid lumen</location>
    </subcellularLocation>
</comment>
<evidence type="ECO:0000256" key="1">
    <source>
        <dbReference type="ARBA" id="ARBA00002347"/>
    </source>
</evidence>
<comment type="similarity">
    <text evidence="3 12">Belongs to the cytochrome c family. PetJ subfamily.</text>
</comment>
<protein>
    <recommendedName>
        <fullName evidence="4 12">Cytochrome c6</fullName>
    </recommendedName>
    <alternativeName>
        <fullName evidence="12">Cytochrome c-553</fullName>
    </alternativeName>
    <alternativeName>
        <fullName evidence="12">Cytochrome c553</fullName>
    </alternativeName>
    <alternativeName>
        <fullName evidence="12">Soluble cytochrome f</fullName>
    </alternativeName>
</protein>
<dbReference type="SUPFAM" id="SSF46626">
    <property type="entry name" value="Cytochrome c"/>
    <property type="match status" value="1"/>
</dbReference>
<dbReference type="PANTHER" id="PTHR34688:SF2">
    <property type="entry name" value="CYTOCHROME C6, CHLOROPLASTIC"/>
    <property type="match status" value="1"/>
</dbReference>
<keyword evidence="10 12" id="KW-0408">Iron</keyword>
<keyword evidence="12" id="KW-0732">Signal</keyword>
<comment type="function">
    <text evidence="1 12">Functions as an electron carrier between membrane-bound cytochrome b6-f and photosystem I in oxygenic photosynthesis.</text>
</comment>
<evidence type="ECO:0000259" key="13">
    <source>
        <dbReference type="PROSITE" id="PS51007"/>
    </source>
</evidence>
<evidence type="ECO:0000256" key="9">
    <source>
        <dbReference type="ARBA" id="ARBA00022982"/>
    </source>
</evidence>
<dbReference type="GO" id="GO:0015979">
    <property type="term" value="P:photosynthesis"/>
    <property type="evidence" value="ECO:0007669"/>
    <property type="project" value="UniProtKB-UniRule"/>
</dbReference>
<dbReference type="InterPro" id="IPR008168">
    <property type="entry name" value="Cyt_C_IC"/>
</dbReference>
<evidence type="ECO:0000256" key="5">
    <source>
        <dbReference type="ARBA" id="ARBA00022448"/>
    </source>
</evidence>
<keyword evidence="7 12" id="KW-0349">Heme</keyword>
<proteinExistence type="inferred from homology"/>
<dbReference type="GO" id="GO:0005506">
    <property type="term" value="F:iron ion binding"/>
    <property type="evidence" value="ECO:0007669"/>
    <property type="project" value="InterPro"/>
</dbReference>
<sequence length="108" mass="11266" precursor="true">MGALMTVLLTMVMVVVGWIQPAQAADLAHGGKVFGANCAACHAGGRNVVVASKSLKKTDLEKYGMDLAGIVYQVTNGKNAMPAFKGRLSAADIEDVANFVVAQAEKGW</sequence>
<dbReference type="NCBIfam" id="NF045930">
    <property type="entry name" value="Cytc6PetJCyano"/>
    <property type="match status" value="1"/>
</dbReference>
<evidence type="ECO:0000256" key="4">
    <source>
        <dbReference type="ARBA" id="ARBA00016152"/>
    </source>
</evidence>
<feature type="binding site" description="axial binding residue" evidence="12">
    <location>
        <position position="81"/>
    </location>
    <ligand>
        <name>heme c</name>
        <dbReference type="ChEBI" id="CHEBI:61717"/>
    </ligand>
    <ligandPart>
        <name>Fe</name>
        <dbReference type="ChEBI" id="CHEBI:18248"/>
    </ligandPart>
</feature>
<dbReference type="Gene3D" id="1.10.760.10">
    <property type="entry name" value="Cytochrome c-like domain"/>
    <property type="match status" value="1"/>
</dbReference>
<keyword evidence="6 12" id="KW-0602">Photosynthesis</keyword>
<evidence type="ECO:0000256" key="7">
    <source>
        <dbReference type="ARBA" id="ARBA00022617"/>
    </source>
</evidence>
<evidence type="ECO:0000313" key="15">
    <source>
        <dbReference type="Proteomes" id="UP000180235"/>
    </source>
</evidence>
<organism evidence="14 15">
    <name type="scientific">Gloeomargarita lithophora Alchichica-D10</name>
    <dbReference type="NCBI Taxonomy" id="1188229"/>
    <lineage>
        <taxon>Bacteria</taxon>
        <taxon>Bacillati</taxon>
        <taxon>Cyanobacteriota</taxon>
        <taxon>Cyanophyceae</taxon>
        <taxon>Gloeomargaritales</taxon>
        <taxon>Gloeomargaritaceae</taxon>
        <taxon>Gloeomargarita</taxon>
    </lineage>
</organism>
<evidence type="ECO:0000256" key="8">
    <source>
        <dbReference type="ARBA" id="ARBA00022723"/>
    </source>
</evidence>
<comment type="PTM">
    <text evidence="12">Binds 1 heme c group per subunit.</text>
</comment>
<evidence type="ECO:0000256" key="3">
    <source>
        <dbReference type="ARBA" id="ARBA00009650"/>
    </source>
</evidence>
<dbReference type="STRING" id="1188229.GlitD10_2629"/>
<feature type="binding site" description="covalent" evidence="12">
    <location>
        <position position="41"/>
    </location>
    <ligand>
        <name>heme c</name>
        <dbReference type="ChEBI" id="CHEBI:61717"/>
    </ligand>
</feature>
<feature type="domain" description="Cytochrome c" evidence="13">
    <location>
        <begin position="25"/>
        <end position="104"/>
    </location>
</feature>
<comment type="subunit">
    <text evidence="12">Monomer.</text>
</comment>
<dbReference type="PRINTS" id="PR00605">
    <property type="entry name" value="CYTCHROMECIC"/>
</dbReference>
<name>A0A1J0AG89_9CYAN</name>
<dbReference type="InterPro" id="IPR023655">
    <property type="entry name" value="Cyt_C6"/>
</dbReference>
<reference evidence="14 15" key="1">
    <citation type="submission" date="2016-10" db="EMBL/GenBank/DDBJ databases">
        <title>Description of Gloeomargarita lithophora gen. nov., sp. nov., a thylakoid-bearing basal-branching cyanobacterium with intracellular carbonates, and proposal for Gloeomargaritales ord. nov.</title>
        <authorList>
            <person name="Moreira D."/>
            <person name="Tavera R."/>
            <person name="Benzerara K."/>
            <person name="Skouri-Panet F."/>
            <person name="Couradeau E."/>
            <person name="Gerard E."/>
            <person name="Loussert C."/>
            <person name="Novelo E."/>
            <person name="Zivanovic Y."/>
            <person name="Lopez-Garcia P."/>
        </authorList>
    </citation>
    <scope>NUCLEOTIDE SEQUENCE [LARGE SCALE GENOMIC DNA]</scope>
    <source>
        <strain evidence="14 15">D10</strain>
    </source>
</reference>
<evidence type="ECO:0000256" key="10">
    <source>
        <dbReference type="ARBA" id="ARBA00023004"/>
    </source>
</evidence>
<dbReference type="GO" id="GO:0009055">
    <property type="term" value="F:electron transfer activity"/>
    <property type="evidence" value="ECO:0007669"/>
    <property type="project" value="UniProtKB-UniRule"/>
</dbReference>
<feature type="chain" id="PRO_5009730666" description="Cytochrome c6" evidence="12">
    <location>
        <begin position="25"/>
        <end position="108"/>
    </location>
</feature>
<dbReference type="InterPro" id="IPR036909">
    <property type="entry name" value="Cyt_c-like_dom_sf"/>
</dbReference>
<dbReference type="Proteomes" id="UP000180235">
    <property type="component" value="Chromosome"/>
</dbReference>
<keyword evidence="15" id="KW-1185">Reference proteome</keyword>
<dbReference type="GO" id="GO:0020037">
    <property type="term" value="F:heme binding"/>
    <property type="evidence" value="ECO:0007669"/>
    <property type="project" value="InterPro"/>
</dbReference>
<evidence type="ECO:0000256" key="12">
    <source>
        <dbReference type="HAMAP-Rule" id="MF_00594"/>
    </source>
</evidence>
<keyword evidence="5 12" id="KW-0813">Transport</keyword>
<feature type="binding site" description="covalent" evidence="12">
    <location>
        <position position="38"/>
    </location>
    <ligand>
        <name>heme c</name>
        <dbReference type="ChEBI" id="CHEBI:61717"/>
    </ligand>
</feature>